<feature type="region of interest" description="Disordered" evidence="1">
    <location>
        <begin position="1"/>
        <end position="45"/>
    </location>
</feature>
<feature type="compositionally biased region" description="Pro residues" evidence="1">
    <location>
        <begin position="35"/>
        <end position="44"/>
    </location>
</feature>
<protein>
    <submittedName>
        <fullName evidence="2">Uncharacterized protein</fullName>
    </submittedName>
</protein>
<comment type="caution">
    <text evidence="2">The sequence shown here is derived from an EMBL/GenBank/DDBJ whole genome shotgun (WGS) entry which is preliminary data.</text>
</comment>
<gene>
    <name evidence="2" type="ORF">RRG08_015264</name>
</gene>
<dbReference type="AlphaFoldDB" id="A0AAE1AV54"/>
<evidence type="ECO:0000313" key="2">
    <source>
        <dbReference type="EMBL" id="KAK3793422.1"/>
    </source>
</evidence>
<proteinExistence type="predicted"/>
<evidence type="ECO:0000256" key="1">
    <source>
        <dbReference type="SAM" id="MobiDB-lite"/>
    </source>
</evidence>
<accession>A0AAE1AV54</accession>
<keyword evidence="3" id="KW-1185">Reference proteome</keyword>
<evidence type="ECO:0000313" key="3">
    <source>
        <dbReference type="Proteomes" id="UP001283361"/>
    </source>
</evidence>
<name>A0AAE1AV54_9GAST</name>
<dbReference type="Proteomes" id="UP001283361">
    <property type="component" value="Unassembled WGS sequence"/>
</dbReference>
<dbReference type="EMBL" id="JAWDGP010001250">
    <property type="protein sequence ID" value="KAK3793422.1"/>
    <property type="molecule type" value="Genomic_DNA"/>
</dbReference>
<sequence>MVDMAVETIDFQGKGSPSKASLEQPEGKHRGGPPRENPPKPPPLGGFYKEKNLKEALRASFKLCSGEFHRGSLTWEIPDETETFVKVGPPVGGAGVWLCKTPQASPAFKFALRIVNIPSGACLSFRGATISTQGGLVHKPVVDGLPKGRIVVKGLLEGRNEGPSYPRSAGDPCLYRRVGGGQVASVGRSFPTFDNIPKGGALLPSIREEVPRLMVVLPKKGFGGFEATLNPIRWRFAPPSRFPGTPSRSEGFKLIFVGGSHHFERS</sequence>
<reference evidence="2" key="1">
    <citation type="journal article" date="2023" name="G3 (Bethesda)">
        <title>A reference genome for the long-term kleptoplast-retaining sea slug Elysia crispata morphotype clarki.</title>
        <authorList>
            <person name="Eastman K.E."/>
            <person name="Pendleton A.L."/>
            <person name="Shaikh M.A."/>
            <person name="Suttiyut T."/>
            <person name="Ogas R."/>
            <person name="Tomko P."/>
            <person name="Gavelis G."/>
            <person name="Widhalm J.R."/>
            <person name="Wisecaver J.H."/>
        </authorList>
    </citation>
    <scope>NUCLEOTIDE SEQUENCE</scope>
    <source>
        <strain evidence="2">ECLA1</strain>
    </source>
</reference>
<organism evidence="2 3">
    <name type="scientific">Elysia crispata</name>
    <name type="common">lettuce slug</name>
    <dbReference type="NCBI Taxonomy" id="231223"/>
    <lineage>
        <taxon>Eukaryota</taxon>
        <taxon>Metazoa</taxon>
        <taxon>Spiralia</taxon>
        <taxon>Lophotrochozoa</taxon>
        <taxon>Mollusca</taxon>
        <taxon>Gastropoda</taxon>
        <taxon>Heterobranchia</taxon>
        <taxon>Euthyneura</taxon>
        <taxon>Panpulmonata</taxon>
        <taxon>Sacoglossa</taxon>
        <taxon>Placobranchoidea</taxon>
        <taxon>Plakobranchidae</taxon>
        <taxon>Elysia</taxon>
    </lineage>
</organism>